<evidence type="ECO:0000259" key="4">
    <source>
        <dbReference type="PROSITE" id="PS50043"/>
    </source>
</evidence>
<dbReference type="SMART" id="SM00421">
    <property type="entry name" value="HTH_LUXR"/>
    <property type="match status" value="1"/>
</dbReference>
<dbReference type="SUPFAM" id="SSF46894">
    <property type="entry name" value="C-terminal effector domain of the bipartite response regulators"/>
    <property type="match status" value="1"/>
</dbReference>
<dbReference type="InterPro" id="IPR000792">
    <property type="entry name" value="Tscrpt_reg_LuxR_C"/>
</dbReference>
<dbReference type="Gene3D" id="3.40.50.2300">
    <property type="match status" value="1"/>
</dbReference>
<dbReference type="PROSITE" id="PS50110">
    <property type="entry name" value="RESPONSE_REGULATORY"/>
    <property type="match status" value="1"/>
</dbReference>
<dbReference type="CDD" id="cd06170">
    <property type="entry name" value="LuxR_C_like"/>
    <property type="match status" value="1"/>
</dbReference>
<dbReference type="PROSITE" id="PS50043">
    <property type="entry name" value="HTH_LUXR_2"/>
    <property type="match status" value="1"/>
</dbReference>
<dbReference type="InterPro" id="IPR039420">
    <property type="entry name" value="WalR-like"/>
</dbReference>
<dbReference type="CDD" id="cd17535">
    <property type="entry name" value="REC_NarL-like"/>
    <property type="match status" value="1"/>
</dbReference>
<dbReference type="GO" id="GO:0003677">
    <property type="term" value="F:DNA binding"/>
    <property type="evidence" value="ECO:0007669"/>
    <property type="project" value="UniProtKB-KW"/>
</dbReference>
<evidence type="ECO:0000313" key="6">
    <source>
        <dbReference type="EMBL" id="PCI98344.1"/>
    </source>
</evidence>
<dbReference type="GO" id="GO:0000160">
    <property type="term" value="P:phosphorelay signal transduction system"/>
    <property type="evidence" value="ECO:0007669"/>
    <property type="project" value="InterPro"/>
</dbReference>
<evidence type="ECO:0000259" key="5">
    <source>
        <dbReference type="PROSITE" id="PS50110"/>
    </source>
</evidence>
<dbReference type="InterPro" id="IPR011006">
    <property type="entry name" value="CheY-like_superfamily"/>
</dbReference>
<organism evidence="6">
    <name type="scientific">OCS116 cluster bacterium</name>
    <dbReference type="NCBI Taxonomy" id="2030921"/>
    <lineage>
        <taxon>Bacteria</taxon>
        <taxon>Pseudomonadati</taxon>
        <taxon>Pseudomonadota</taxon>
        <taxon>Alphaproteobacteria</taxon>
        <taxon>OCS116 cluster</taxon>
    </lineage>
</organism>
<dbReference type="InterPro" id="IPR058245">
    <property type="entry name" value="NreC/VraR/RcsB-like_REC"/>
</dbReference>
<feature type="modified residue" description="4-aspartylphosphate" evidence="3">
    <location>
        <position position="61"/>
    </location>
</feature>
<evidence type="ECO:0000256" key="2">
    <source>
        <dbReference type="ARBA" id="ARBA00023125"/>
    </source>
</evidence>
<dbReference type="AlphaFoldDB" id="A0A2A4YUA1"/>
<dbReference type="SUPFAM" id="SSF52172">
    <property type="entry name" value="CheY-like"/>
    <property type="match status" value="1"/>
</dbReference>
<protein>
    <submittedName>
        <fullName evidence="6">DNA-binding response regulator</fullName>
    </submittedName>
</protein>
<sequence length="224" mass="24656">MQMTKIEDIRILIVDDHTVVRKGLIHVLGTMLGLTVIAEAESGEEALFLSRKLKPDIVIMDISMDGLGGIEATQLILAHNPQIRILGLSTFADKDVVYRMLKAGARGYLRKDVSAKELTDSIRRIHAGELLTPPDFVMNLNEAALINPNASIAEPMVKMGEQQKKVLALMTKGFTNPEIARHLGVSLPTARYHVSAILQKLDVSNRAEAVALAIRNNLIDENNF</sequence>
<proteinExistence type="predicted"/>
<comment type="caution">
    <text evidence="6">The sequence shown here is derived from an EMBL/GenBank/DDBJ whole genome shotgun (WGS) entry which is preliminary data.</text>
</comment>
<dbReference type="GO" id="GO:0006355">
    <property type="term" value="P:regulation of DNA-templated transcription"/>
    <property type="evidence" value="ECO:0007669"/>
    <property type="project" value="InterPro"/>
</dbReference>
<gene>
    <name evidence="6" type="ORF">COB13_14045</name>
</gene>
<feature type="domain" description="HTH luxR-type" evidence="4">
    <location>
        <begin position="152"/>
        <end position="217"/>
    </location>
</feature>
<reference evidence="6" key="2">
    <citation type="journal article" date="2018" name="ISME J.">
        <title>A dynamic microbial community with high functional redundancy inhabits the cold, oxic subseafloor aquifer.</title>
        <authorList>
            <person name="Tully B.J."/>
            <person name="Wheat C.G."/>
            <person name="Glazer B.T."/>
            <person name="Huber J.A."/>
        </authorList>
    </citation>
    <scope>NUCLEOTIDE SEQUENCE</scope>
    <source>
        <strain evidence="6">NORP83</strain>
    </source>
</reference>
<dbReference type="Pfam" id="PF00196">
    <property type="entry name" value="GerE"/>
    <property type="match status" value="1"/>
</dbReference>
<evidence type="ECO:0000256" key="3">
    <source>
        <dbReference type="PROSITE-ProRule" id="PRU00169"/>
    </source>
</evidence>
<keyword evidence="1 3" id="KW-0597">Phosphoprotein</keyword>
<dbReference type="Pfam" id="PF00072">
    <property type="entry name" value="Response_reg"/>
    <property type="match status" value="1"/>
</dbReference>
<dbReference type="EMBL" id="NVUS01000022">
    <property type="protein sequence ID" value="PCI98344.1"/>
    <property type="molecule type" value="Genomic_DNA"/>
</dbReference>
<keyword evidence="2 6" id="KW-0238">DNA-binding</keyword>
<accession>A0A2A4YUA1</accession>
<dbReference type="InterPro" id="IPR001789">
    <property type="entry name" value="Sig_transdc_resp-reg_receiver"/>
</dbReference>
<evidence type="ECO:0000256" key="1">
    <source>
        <dbReference type="ARBA" id="ARBA00022553"/>
    </source>
</evidence>
<dbReference type="PRINTS" id="PR00038">
    <property type="entry name" value="HTHLUXR"/>
</dbReference>
<dbReference type="SMART" id="SM00448">
    <property type="entry name" value="REC"/>
    <property type="match status" value="1"/>
</dbReference>
<feature type="domain" description="Response regulatory" evidence="5">
    <location>
        <begin position="10"/>
        <end position="126"/>
    </location>
</feature>
<name>A0A2A4YUA1_9PROT</name>
<dbReference type="InterPro" id="IPR016032">
    <property type="entry name" value="Sig_transdc_resp-reg_C-effctor"/>
</dbReference>
<dbReference type="PANTHER" id="PTHR43214">
    <property type="entry name" value="TWO-COMPONENT RESPONSE REGULATOR"/>
    <property type="match status" value="1"/>
</dbReference>
<reference key="1">
    <citation type="submission" date="2017-08" db="EMBL/GenBank/DDBJ databases">
        <title>A dynamic microbial community with high functional redundancy inhabits the cold, oxic subseafloor aquifer.</title>
        <authorList>
            <person name="Tully B.J."/>
            <person name="Wheat C.G."/>
            <person name="Glazer B.T."/>
            <person name="Huber J.A."/>
        </authorList>
    </citation>
    <scope>NUCLEOTIDE SEQUENCE [LARGE SCALE GENOMIC DNA]</scope>
</reference>